<name>A0A7C8QBC0_ORBOL</name>
<protein>
    <submittedName>
        <fullName evidence="2">Uncharacterized protein</fullName>
    </submittedName>
</protein>
<dbReference type="EMBL" id="WIWS01000117">
    <property type="protein sequence ID" value="KAF3205376.1"/>
    <property type="molecule type" value="Genomic_DNA"/>
</dbReference>
<gene>
    <name evidence="2" type="ORF">TWF106_001141</name>
</gene>
<evidence type="ECO:0000313" key="3">
    <source>
        <dbReference type="Proteomes" id="UP000472727"/>
    </source>
</evidence>
<evidence type="ECO:0000313" key="2">
    <source>
        <dbReference type="EMBL" id="KAF3205376.1"/>
    </source>
</evidence>
<comment type="caution">
    <text evidence="2">The sequence shown here is derived from an EMBL/GenBank/DDBJ whole genome shotgun (WGS) entry which is preliminary data.</text>
</comment>
<organism evidence="2 3">
    <name type="scientific">Orbilia oligospora</name>
    <name type="common">Nematode-trapping fungus</name>
    <name type="synonym">Arthrobotrys oligospora</name>
    <dbReference type="NCBI Taxonomy" id="2813651"/>
    <lineage>
        <taxon>Eukaryota</taxon>
        <taxon>Fungi</taxon>
        <taxon>Dikarya</taxon>
        <taxon>Ascomycota</taxon>
        <taxon>Pezizomycotina</taxon>
        <taxon>Orbiliomycetes</taxon>
        <taxon>Orbiliales</taxon>
        <taxon>Orbiliaceae</taxon>
        <taxon>Orbilia</taxon>
    </lineage>
</organism>
<feature type="compositionally biased region" description="Low complexity" evidence="1">
    <location>
        <begin position="359"/>
        <end position="422"/>
    </location>
</feature>
<sequence>MAGGYDVAWKHHLGPTIANNDGRCIYNGAPFDPLNPFEEGFKECRQSINKIASSMTNKNPIRLGEMSWKTHNFFDVSMQETPGVITFDFVIHFFDSDVEYNSGSMTKIIVQPSKFRVMERPDEIYFSVHDNNGQEIAQITTSVAPDFGIDPPVVYLGFVDRSLVSTEKGLALTLTDNNTLLKKIASGLIQGITAIHKFIWEVFVPGGSIIVRALELPAVFDYALDIDTVITKLQMAVERDDREGVKKALMGLYKNIYGLGFKLTSFAVSTGTYAKQVDKAFEGQLPRNPMDLGTVALSDALSRVADILMAENLIRISSLIMQPTSTKPASTKPASTKPASTKPTSKPASTKPASTKPASTKPASTKPGSTKSTTKPTSTKPTSTKPTSTKPASTKSTSKKPTSTKPTSTKPASTKPASTKPAQTKRPSRLARRNWYLHA</sequence>
<evidence type="ECO:0000256" key="1">
    <source>
        <dbReference type="SAM" id="MobiDB-lite"/>
    </source>
</evidence>
<dbReference type="AlphaFoldDB" id="A0A7C8QBC0"/>
<dbReference type="Proteomes" id="UP000472727">
    <property type="component" value="Unassembled WGS sequence"/>
</dbReference>
<reference evidence="2 3" key="1">
    <citation type="submission" date="2019-06" db="EMBL/GenBank/DDBJ databases">
        <authorList>
            <person name="Palmer J.M."/>
        </authorList>
    </citation>
    <scope>NUCLEOTIDE SEQUENCE [LARGE SCALE GENOMIC DNA]</scope>
    <source>
        <strain evidence="2 3">TWF106</strain>
    </source>
</reference>
<feature type="region of interest" description="Disordered" evidence="1">
    <location>
        <begin position="324"/>
        <end position="439"/>
    </location>
</feature>
<feature type="compositionally biased region" description="Polar residues" evidence="1">
    <location>
        <begin position="324"/>
        <end position="358"/>
    </location>
</feature>
<proteinExistence type="predicted"/>
<accession>A0A7C8QBC0</accession>